<protein>
    <submittedName>
        <fullName evidence="1">Uncharacterized protein</fullName>
    </submittedName>
</protein>
<comment type="caution">
    <text evidence="1">The sequence shown here is derived from an EMBL/GenBank/DDBJ whole genome shotgun (WGS) entry which is preliminary data.</text>
</comment>
<proteinExistence type="predicted"/>
<evidence type="ECO:0000313" key="1">
    <source>
        <dbReference type="EMBL" id="KAJ8003016.1"/>
    </source>
</evidence>
<name>A0ACC2GH67_DALPE</name>
<keyword evidence="2" id="KW-1185">Reference proteome</keyword>
<organism evidence="1 2">
    <name type="scientific">Dallia pectoralis</name>
    <name type="common">Alaska blackfish</name>
    <dbReference type="NCBI Taxonomy" id="75939"/>
    <lineage>
        <taxon>Eukaryota</taxon>
        <taxon>Metazoa</taxon>
        <taxon>Chordata</taxon>
        <taxon>Craniata</taxon>
        <taxon>Vertebrata</taxon>
        <taxon>Euteleostomi</taxon>
        <taxon>Actinopterygii</taxon>
        <taxon>Neopterygii</taxon>
        <taxon>Teleostei</taxon>
        <taxon>Protacanthopterygii</taxon>
        <taxon>Esociformes</taxon>
        <taxon>Umbridae</taxon>
        <taxon>Dallia</taxon>
    </lineage>
</organism>
<dbReference type="EMBL" id="CM055740">
    <property type="protein sequence ID" value="KAJ8003016.1"/>
    <property type="molecule type" value="Genomic_DNA"/>
</dbReference>
<dbReference type="Proteomes" id="UP001157502">
    <property type="component" value="Chromosome 13"/>
</dbReference>
<evidence type="ECO:0000313" key="2">
    <source>
        <dbReference type="Proteomes" id="UP001157502"/>
    </source>
</evidence>
<gene>
    <name evidence="1" type="ORF">DPEC_G00164990</name>
</gene>
<reference evidence="1" key="1">
    <citation type="submission" date="2021-05" db="EMBL/GenBank/DDBJ databases">
        <authorList>
            <person name="Pan Q."/>
            <person name="Jouanno E."/>
            <person name="Zahm M."/>
            <person name="Klopp C."/>
            <person name="Cabau C."/>
            <person name="Louis A."/>
            <person name="Berthelot C."/>
            <person name="Parey E."/>
            <person name="Roest Crollius H."/>
            <person name="Montfort J."/>
            <person name="Robinson-Rechavi M."/>
            <person name="Bouchez O."/>
            <person name="Lampietro C."/>
            <person name="Lopez Roques C."/>
            <person name="Donnadieu C."/>
            <person name="Postlethwait J."/>
            <person name="Bobe J."/>
            <person name="Dillon D."/>
            <person name="Chandos A."/>
            <person name="von Hippel F."/>
            <person name="Guiguen Y."/>
        </authorList>
    </citation>
    <scope>NUCLEOTIDE SEQUENCE</scope>
    <source>
        <strain evidence="1">YG-Jan2019</strain>
    </source>
</reference>
<accession>A0ACC2GH67</accession>
<sequence>MQLDATLSWEQQSLQLSALVDSGADENFLDSNLVSQAGIPVEVLPAPLNAHALNGELLARVSHRTVPLSLHLSVTPPPTVRQRNPCTWVGPVSPAERTRRMQAGVCLYCGQNGHYITSCPVRPKEQARQ</sequence>